<dbReference type="InterPro" id="IPR037185">
    <property type="entry name" value="EmrE-like"/>
</dbReference>
<dbReference type="STRING" id="1802333.A3G03_00875"/>
<accession>A0A1G2P7P2</accession>
<comment type="caution">
    <text evidence="1">The sequence shown here is derived from an EMBL/GenBank/DDBJ whole genome shotgun (WGS) entry which is preliminary data.</text>
</comment>
<evidence type="ECO:0000313" key="2">
    <source>
        <dbReference type="Proteomes" id="UP000176355"/>
    </source>
</evidence>
<reference evidence="1 2" key="1">
    <citation type="journal article" date="2016" name="Nat. Commun.">
        <title>Thousands of microbial genomes shed light on interconnected biogeochemical processes in an aquifer system.</title>
        <authorList>
            <person name="Anantharaman K."/>
            <person name="Brown C.T."/>
            <person name="Hug L.A."/>
            <person name="Sharon I."/>
            <person name="Castelle C.J."/>
            <person name="Probst A.J."/>
            <person name="Thomas B.C."/>
            <person name="Singh A."/>
            <person name="Wilkins M.J."/>
            <person name="Karaoz U."/>
            <person name="Brodie E.L."/>
            <person name="Williams K.H."/>
            <person name="Hubbard S.S."/>
            <person name="Banfield J.F."/>
        </authorList>
    </citation>
    <scope>NUCLEOTIDE SEQUENCE [LARGE SCALE GENOMIC DNA]</scope>
</reference>
<evidence type="ECO:0008006" key="3">
    <source>
        <dbReference type="Google" id="ProtNLM"/>
    </source>
</evidence>
<dbReference type="Proteomes" id="UP000176355">
    <property type="component" value="Unassembled WGS sequence"/>
</dbReference>
<dbReference type="SUPFAM" id="SSF103481">
    <property type="entry name" value="Multidrug resistance efflux transporter EmrE"/>
    <property type="match status" value="1"/>
</dbReference>
<proteinExistence type="predicted"/>
<dbReference type="AlphaFoldDB" id="A0A1G2P7P2"/>
<protein>
    <recommendedName>
        <fullName evidence="3">EamA domain-containing protein</fullName>
    </recommendedName>
</protein>
<name>A0A1G2P7P2_9BACT</name>
<gene>
    <name evidence="1" type="ORF">A3G03_00875</name>
</gene>
<evidence type="ECO:0000313" key="1">
    <source>
        <dbReference type="EMBL" id="OHA44348.1"/>
    </source>
</evidence>
<organism evidence="1 2">
    <name type="scientific">Candidatus Taylorbacteria bacterium RIFCSPLOWO2_12_FULL_44_15c</name>
    <dbReference type="NCBI Taxonomy" id="1802333"/>
    <lineage>
        <taxon>Bacteria</taxon>
        <taxon>Candidatus Tayloriibacteriota</taxon>
    </lineage>
</organism>
<sequence>MNGTYLITAMFCGALFFGEKITTGKLTGIVFYFAAFVLMDKGTWEFIAGKSTVAQPAKNN</sequence>
<dbReference type="EMBL" id="MHSL01000005">
    <property type="protein sequence ID" value="OHA44348.1"/>
    <property type="molecule type" value="Genomic_DNA"/>
</dbReference>